<comment type="caution">
    <text evidence="2">The sequence shown here is derived from an EMBL/GenBank/DDBJ whole genome shotgun (WGS) entry which is preliminary data.</text>
</comment>
<feature type="transmembrane region" description="Helical" evidence="1">
    <location>
        <begin position="12"/>
        <end position="31"/>
    </location>
</feature>
<sequence length="56" mass="6648">MVFTWWNKLTSSFFFFLPCVAQMLKIFLLGCEKLGKSLLQKILCIRQISVQLKMIY</sequence>
<gene>
    <name evidence="2" type="ORF">QG37_08041</name>
</gene>
<keyword evidence="1" id="KW-0812">Transmembrane</keyword>
<dbReference type="Proteomes" id="UP000037122">
    <property type="component" value="Unassembled WGS sequence"/>
</dbReference>
<reference evidence="3" key="1">
    <citation type="journal article" date="2015" name="BMC Genomics">
        <title>Draft genome of a commonly misdiagnosed multidrug resistant pathogen Candida auris.</title>
        <authorList>
            <person name="Chatterjee S."/>
            <person name="Alampalli S.V."/>
            <person name="Nageshan R.K."/>
            <person name="Chettiar S.T."/>
            <person name="Joshi S."/>
            <person name="Tatu U.S."/>
        </authorList>
    </citation>
    <scope>NUCLEOTIDE SEQUENCE [LARGE SCALE GENOMIC DNA]</scope>
    <source>
        <strain evidence="3">6684</strain>
    </source>
</reference>
<dbReference type="VEuPathDB" id="FungiDB:QG37_08041"/>
<proteinExistence type="predicted"/>
<dbReference type="EMBL" id="LGST01000066">
    <property type="protein sequence ID" value="KND95713.1"/>
    <property type="molecule type" value="Genomic_DNA"/>
</dbReference>
<evidence type="ECO:0000313" key="2">
    <source>
        <dbReference type="EMBL" id="KND95713.1"/>
    </source>
</evidence>
<name>A0A0L0NNU3_CANAR</name>
<keyword evidence="1" id="KW-1133">Transmembrane helix</keyword>
<accession>A0A0L0NNU3</accession>
<evidence type="ECO:0000313" key="3">
    <source>
        <dbReference type="Proteomes" id="UP000037122"/>
    </source>
</evidence>
<protein>
    <submittedName>
        <fullName evidence="2">Uncharacterized protein</fullName>
    </submittedName>
</protein>
<organism evidence="2 3">
    <name type="scientific">Candidozyma auris</name>
    <name type="common">Yeast</name>
    <name type="synonym">Candida auris</name>
    <dbReference type="NCBI Taxonomy" id="498019"/>
    <lineage>
        <taxon>Eukaryota</taxon>
        <taxon>Fungi</taxon>
        <taxon>Dikarya</taxon>
        <taxon>Ascomycota</taxon>
        <taxon>Saccharomycotina</taxon>
        <taxon>Pichiomycetes</taxon>
        <taxon>Metschnikowiaceae</taxon>
        <taxon>Candidozyma</taxon>
    </lineage>
</organism>
<evidence type="ECO:0000256" key="1">
    <source>
        <dbReference type="SAM" id="Phobius"/>
    </source>
</evidence>
<dbReference type="AlphaFoldDB" id="A0A0L0NNU3"/>
<keyword evidence="1" id="KW-0472">Membrane</keyword>